<organism evidence="4 5">
    <name type="scientific">Rarispira pelagica</name>
    <dbReference type="NCBI Taxonomy" id="3141764"/>
    <lineage>
        <taxon>Bacteria</taxon>
        <taxon>Pseudomonadati</taxon>
        <taxon>Spirochaetota</taxon>
        <taxon>Spirochaetia</taxon>
        <taxon>Winmispirales</taxon>
        <taxon>Winmispiraceae</taxon>
        <taxon>Rarispira</taxon>
    </lineage>
</organism>
<evidence type="ECO:0000259" key="3">
    <source>
        <dbReference type="Pfam" id="PF13614"/>
    </source>
</evidence>
<reference evidence="4 5" key="1">
    <citation type="submission" date="2024-03" db="EMBL/GenBank/DDBJ databases">
        <title>Ignisphaera cupida sp. nov., a hyperthermophilic hydrolytic archaeon from a hot spring of Kamchatka, and proposal of Ignisphaeraceae fam. nov.</title>
        <authorList>
            <person name="Podosokorskaya O.A."/>
            <person name="Elcheninov A.G."/>
            <person name="Maltseva A.I."/>
            <person name="Zayulina K.S."/>
            <person name="Novikov A."/>
            <person name="Merkel A.Y."/>
        </authorList>
    </citation>
    <scope>NUCLEOTIDE SEQUENCE [LARGE SCALE GENOMIC DNA]</scope>
    <source>
        <strain evidence="4 5">38H-sp</strain>
    </source>
</reference>
<evidence type="ECO:0000313" key="5">
    <source>
        <dbReference type="Proteomes" id="UP001466331"/>
    </source>
</evidence>
<dbReference type="PANTHER" id="PTHR43384">
    <property type="entry name" value="SEPTUM SITE-DETERMINING PROTEIN MIND HOMOLOG, CHLOROPLASTIC-RELATED"/>
    <property type="match status" value="1"/>
</dbReference>
<keyword evidence="1" id="KW-0547">Nucleotide-binding</keyword>
<feature type="domain" description="AAA" evidence="3">
    <location>
        <begin position="1"/>
        <end position="124"/>
    </location>
</feature>
<dbReference type="InterPro" id="IPR050625">
    <property type="entry name" value="ParA/MinD_ATPase"/>
</dbReference>
<dbReference type="Pfam" id="PF13614">
    <property type="entry name" value="AAA_31"/>
    <property type="match status" value="1"/>
</dbReference>
<dbReference type="SUPFAM" id="SSF52540">
    <property type="entry name" value="P-loop containing nucleoside triphosphate hydrolases"/>
    <property type="match status" value="1"/>
</dbReference>
<evidence type="ECO:0000313" key="4">
    <source>
        <dbReference type="EMBL" id="MEM5947037.1"/>
    </source>
</evidence>
<sequence length="529" mass="59697">MRVLAVASGKGGVGKSTTALNLALWYVRRGFRVGLVDLDPLANIHVILDIPLSSLESYRHVSDGYGLEDVLFSYMPRFDILYPVLERKVSDSRRIYDDLFIRFLPELERRYDFLIMDFPPGISQDETLIFLPAIRDVLVVSTGEPTSHVSTGGYLRALFDVNPYARPFLWLNRFKPVIEPGFVPDAVISTYNRFAPDELRILPDEAKRIVTLARVPYDPSLDLLSAELSVSFALDARLFEAVSVVKNQVLSLWSDSLSLPASVKALWIRAIEDGFSSDVDGFLSSFSSSLEAIVSVDSFAVFSASLDKCRLFLKNLLSNSLWCILCEVSDGLKKRMNKHDFAVFDSSIASSSRIHKLLVRLLAAMRPYCRKNPFLNNLAGLLVFSFALHMLGDNPTVERFIMDFVPSKRGEDGRLHRNRSAQIRYLIEKDEAYHNSYVRLVSRLFPLFMAQLHRLADKYKLKDFIFCEKDGSVKRASYLKLLSAFLHDTLHSGLGVFFGFKYNAAGEEIRRGANVLLSFLADANRVSAP</sequence>
<comment type="caution">
    <text evidence="4">The sequence shown here is derived from an EMBL/GenBank/DDBJ whole genome shotgun (WGS) entry which is preliminary data.</text>
</comment>
<dbReference type="EMBL" id="JBCHKQ010000001">
    <property type="protein sequence ID" value="MEM5947037.1"/>
    <property type="molecule type" value="Genomic_DNA"/>
</dbReference>
<name>A0ABU9U8P4_9SPIR</name>
<dbReference type="InterPro" id="IPR025669">
    <property type="entry name" value="AAA_dom"/>
</dbReference>
<protein>
    <submittedName>
        <fullName evidence="4">P-loop NTPase</fullName>
    </submittedName>
</protein>
<evidence type="ECO:0000256" key="2">
    <source>
        <dbReference type="ARBA" id="ARBA00022840"/>
    </source>
</evidence>
<keyword evidence="2" id="KW-0067">ATP-binding</keyword>
<proteinExistence type="predicted"/>
<dbReference type="Gene3D" id="3.40.50.300">
    <property type="entry name" value="P-loop containing nucleotide triphosphate hydrolases"/>
    <property type="match status" value="1"/>
</dbReference>
<dbReference type="InterPro" id="IPR027417">
    <property type="entry name" value="P-loop_NTPase"/>
</dbReference>
<keyword evidence="5" id="KW-1185">Reference proteome</keyword>
<gene>
    <name evidence="4" type="ORF">WKV44_00610</name>
</gene>
<evidence type="ECO:0000256" key="1">
    <source>
        <dbReference type="ARBA" id="ARBA00022741"/>
    </source>
</evidence>
<dbReference type="RefSeq" id="WP_420068491.1">
    <property type="nucleotide sequence ID" value="NZ_JBCHKQ010000001.1"/>
</dbReference>
<dbReference type="Proteomes" id="UP001466331">
    <property type="component" value="Unassembled WGS sequence"/>
</dbReference>
<accession>A0ABU9U8P4</accession>
<dbReference type="PANTHER" id="PTHR43384:SF4">
    <property type="entry name" value="CELLULOSE BIOSYNTHESIS PROTEIN BCSQ-RELATED"/>
    <property type="match status" value="1"/>
</dbReference>